<keyword evidence="1" id="KW-0732">Signal</keyword>
<proteinExistence type="predicted"/>
<dbReference type="EMBL" id="BAAAHB010000150">
    <property type="protein sequence ID" value="GAA0495208.1"/>
    <property type="molecule type" value="Genomic_DNA"/>
</dbReference>
<evidence type="ECO:0000256" key="1">
    <source>
        <dbReference type="SAM" id="SignalP"/>
    </source>
</evidence>
<dbReference type="Proteomes" id="UP001499895">
    <property type="component" value="Unassembled WGS sequence"/>
</dbReference>
<dbReference type="GO" id="GO:0016787">
    <property type="term" value="F:hydrolase activity"/>
    <property type="evidence" value="ECO:0007669"/>
    <property type="project" value="UniProtKB-KW"/>
</dbReference>
<keyword evidence="4" id="KW-1185">Reference proteome</keyword>
<dbReference type="PANTHER" id="PTHR46825">
    <property type="entry name" value="D-ALANYL-D-ALANINE-CARBOXYPEPTIDASE/ENDOPEPTIDASE AMPH"/>
    <property type="match status" value="1"/>
</dbReference>
<feature type="chain" id="PRO_5047355218" evidence="1">
    <location>
        <begin position="29"/>
        <end position="402"/>
    </location>
</feature>
<evidence type="ECO:0000313" key="4">
    <source>
        <dbReference type="Proteomes" id="UP001499895"/>
    </source>
</evidence>
<evidence type="ECO:0000259" key="2">
    <source>
        <dbReference type="Pfam" id="PF00144"/>
    </source>
</evidence>
<organism evidence="3 4">
    <name type="scientific">Streptomyces stramineus</name>
    <dbReference type="NCBI Taxonomy" id="173861"/>
    <lineage>
        <taxon>Bacteria</taxon>
        <taxon>Bacillati</taxon>
        <taxon>Actinomycetota</taxon>
        <taxon>Actinomycetes</taxon>
        <taxon>Kitasatosporales</taxon>
        <taxon>Streptomycetaceae</taxon>
        <taxon>Streptomyces</taxon>
    </lineage>
</organism>
<dbReference type="PANTHER" id="PTHR46825:SF7">
    <property type="entry name" value="D-ALANYL-D-ALANINE CARBOXYPEPTIDASE"/>
    <property type="match status" value="1"/>
</dbReference>
<reference evidence="3 4" key="1">
    <citation type="journal article" date="2019" name="Int. J. Syst. Evol. Microbiol.">
        <title>The Global Catalogue of Microorganisms (GCM) 10K type strain sequencing project: providing services to taxonomists for standard genome sequencing and annotation.</title>
        <authorList>
            <consortium name="The Broad Institute Genomics Platform"/>
            <consortium name="The Broad Institute Genome Sequencing Center for Infectious Disease"/>
            <person name="Wu L."/>
            <person name="Ma J."/>
        </authorList>
    </citation>
    <scope>NUCLEOTIDE SEQUENCE [LARGE SCALE GENOMIC DNA]</scope>
    <source>
        <strain evidence="3 4">JCM 10649</strain>
    </source>
</reference>
<dbReference type="Pfam" id="PF00144">
    <property type="entry name" value="Beta-lactamase"/>
    <property type="match status" value="1"/>
</dbReference>
<name>A0ABN1BDB9_9ACTN</name>
<dbReference type="InterPro" id="IPR050491">
    <property type="entry name" value="AmpC-like"/>
</dbReference>
<feature type="domain" description="Beta-lactamase-related" evidence="2">
    <location>
        <begin position="44"/>
        <end position="366"/>
    </location>
</feature>
<dbReference type="InterPro" id="IPR012338">
    <property type="entry name" value="Beta-lactam/transpept-like"/>
</dbReference>
<dbReference type="InterPro" id="IPR001466">
    <property type="entry name" value="Beta-lactam-related"/>
</dbReference>
<evidence type="ECO:0000313" key="3">
    <source>
        <dbReference type="EMBL" id="GAA0495208.1"/>
    </source>
</evidence>
<accession>A0ABN1BDB9</accession>
<keyword evidence="3" id="KW-0378">Hydrolase</keyword>
<protein>
    <submittedName>
        <fullName evidence="3">Serine hydrolase domain-containing protein</fullName>
    </submittedName>
</protein>
<dbReference type="Gene3D" id="3.40.710.10">
    <property type="entry name" value="DD-peptidase/beta-lactamase superfamily"/>
    <property type="match status" value="1"/>
</dbReference>
<comment type="caution">
    <text evidence="3">The sequence shown here is derived from an EMBL/GenBank/DDBJ whole genome shotgun (WGS) entry which is preliminary data.</text>
</comment>
<feature type="signal peptide" evidence="1">
    <location>
        <begin position="1"/>
        <end position="28"/>
    </location>
</feature>
<sequence>MKIRTVHRALMGALATAALTATALTAPAAAAAGGGADGHTATRAAMRAQVEAGVPGVLGQVRDEDGVWRGSAGVADTRTGRPRLAEDRFRVGSITKAFVSVVLLQQEAEGKLSLDDNVEHWLPGVVRGNGNDGSKVTVRRLLNHTSGIYNYTDDPAMRERLTKGFFENRYRTYTPGQLVGIAMEHRPDFRPGEGWRYSNTNYVLAGMIAEKVSGRSYASEIERRILKPLGMRATTLPGTTPTMPAPHGRAYSKLEEASDAPIHDTTVLNPSWGGAAGEMISTAGDLNRFYGALLGGRLLAEPQQRELLTAVPTGEEGGAGYGLGVSTAQLSCGVRVWFHGGGIHGSSSMAASTPDGRHTAAFNLNADWTGDLASVVEAEYCGAAARPAAGGSKGLAGLAALR</sequence>
<dbReference type="SUPFAM" id="SSF56601">
    <property type="entry name" value="beta-lactamase/transpeptidase-like"/>
    <property type="match status" value="1"/>
</dbReference>
<gene>
    <name evidence="3" type="ORF">GCM10009544_64110</name>
</gene>